<dbReference type="Proteomes" id="UP001497392">
    <property type="component" value="Unassembled WGS sequence"/>
</dbReference>
<evidence type="ECO:0000256" key="7">
    <source>
        <dbReference type="SAM" id="MobiDB-lite"/>
    </source>
</evidence>
<protein>
    <submittedName>
        <fullName evidence="9">G580 protein</fullName>
    </submittedName>
</protein>
<evidence type="ECO:0000256" key="6">
    <source>
        <dbReference type="SAM" id="Coils"/>
    </source>
</evidence>
<keyword evidence="4" id="KW-0206">Cytoskeleton</keyword>
<evidence type="ECO:0000256" key="3">
    <source>
        <dbReference type="ARBA" id="ARBA00023054"/>
    </source>
</evidence>
<evidence type="ECO:0000256" key="1">
    <source>
        <dbReference type="ARBA" id="ARBA00004300"/>
    </source>
</evidence>
<evidence type="ECO:0000313" key="10">
    <source>
        <dbReference type="Proteomes" id="UP001497392"/>
    </source>
</evidence>
<dbReference type="Pfam" id="PF16531">
    <property type="entry name" value="SAS-6_N"/>
    <property type="match status" value="1"/>
</dbReference>
<dbReference type="InterPro" id="IPR038558">
    <property type="entry name" value="SAS-6_N_sf"/>
</dbReference>
<sequence>MAQVLVIQIWAEEDLSALHTLEVTEDDFQGLKSEQGILVDFGGFPAKIITLLQRCLASYHEDPPRFQAILSIQEGVSVFRVVETNDFNQLPHITLAFRPGNDAAVKSFLAGRLSEVRASHTSLERDLSRAQAEASARADQLRDIEQQLNEAVAAHERHVIETEARSKSEAADAAKQKSEDLMQQKESLDRQREALEEQLRAEIQRLQTRSASMAEELLQLREAKFGVDTSLLETSHRAASLEGTLSSLEVECESLRQKCGTAAMERAQSAAECAELRARLASAEEKLASQKEAAGEQAHHAKGLESALRQLEERCADLKEASAGHEERAREAAAEAAKAARAGEQLMAELQLAKERLRRKSVVLARQEEEIAACGKAIDTAAVDAQALQHAFNRAQQDADARKVECGELREKLQEAQKQQHSQEDMIRWLNNQVNELQLHGTTKHRLAALHTDGAGYSSLDWESRGASRRSPVRQPAGGRFAGLYDSMPSSPRILSGGATAGERPVPARHLPDTSQHSAADRKQASSQPAPATRSEQHHSSLAFSVPAFPMPEQHGSCAKLSKGSPAATLGKKAALLHDRAGGTRLRGGPEEQTLPKAVTRSGAAKGAAPSSKVHAVTAKAGHTAALGLSGMPASQGGLHDCTKKLNLRSTTGQSLAAAMNWEACSNASKQAGVPC</sequence>
<keyword evidence="2" id="KW-0963">Cytoplasm</keyword>
<evidence type="ECO:0000256" key="2">
    <source>
        <dbReference type="ARBA" id="ARBA00022490"/>
    </source>
</evidence>
<dbReference type="EMBL" id="CAXHTA020000001">
    <property type="protein sequence ID" value="CAL5218849.1"/>
    <property type="molecule type" value="Genomic_DNA"/>
</dbReference>
<dbReference type="PANTHER" id="PTHR44281:SF2">
    <property type="entry name" value="SPINDLE ASSEMBLY ABNORMAL PROTEIN 6 HOMOLOG"/>
    <property type="match status" value="1"/>
</dbReference>
<feature type="domain" description="Spindle assembly abnormal protein 6 N-terminal" evidence="8">
    <location>
        <begin position="3"/>
        <end position="97"/>
    </location>
</feature>
<name>A0ABP1FI23_9CHLO</name>
<evidence type="ECO:0000256" key="4">
    <source>
        <dbReference type="ARBA" id="ARBA00023212"/>
    </source>
</evidence>
<evidence type="ECO:0000313" key="9">
    <source>
        <dbReference type="EMBL" id="CAL5218849.1"/>
    </source>
</evidence>
<feature type="coiled-coil region" evidence="6">
    <location>
        <begin position="399"/>
        <end position="433"/>
    </location>
</feature>
<dbReference type="PANTHER" id="PTHR44281">
    <property type="entry name" value="SPINDLE ASSEMBLY ABNORMAL PROTEIN 6 HOMOLOG"/>
    <property type="match status" value="1"/>
</dbReference>
<feature type="region of interest" description="Disordered" evidence="7">
    <location>
        <begin position="160"/>
        <end position="192"/>
    </location>
</feature>
<keyword evidence="5" id="KW-0131">Cell cycle</keyword>
<organism evidence="9 10">
    <name type="scientific">Coccomyxa viridis</name>
    <dbReference type="NCBI Taxonomy" id="1274662"/>
    <lineage>
        <taxon>Eukaryota</taxon>
        <taxon>Viridiplantae</taxon>
        <taxon>Chlorophyta</taxon>
        <taxon>core chlorophytes</taxon>
        <taxon>Trebouxiophyceae</taxon>
        <taxon>Trebouxiophyceae incertae sedis</taxon>
        <taxon>Coccomyxaceae</taxon>
        <taxon>Coccomyxa</taxon>
    </lineage>
</organism>
<comment type="subcellular location">
    <subcellularLocation>
        <location evidence="1">Cytoplasm</location>
        <location evidence="1">Cytoskeleton</location>
        <location evidence="1">Microtubule organizing center</location>
        <location evidence="1">Centrosome</location>
    </subcellularLocation>
</comment>
<keyword evidence="3 6" id="KW-0175">Coiled coil</keyword>
<gene>
    <name evidence="9" type="primary">g580</name>
    <name evidence="9" type="ORF">VP750_LOCUS508</name>
</gene>
<feature type="region of interest" description="Disordered" evidence="7">
    <location>
        <begin position="462"/>
        <end position="540"/>
    </location>
</feature>
<accession>A0ABP1FI23</accession>
<comment type="caution">
    <text evidence="9">The sequence shown here is derived from an EMBL/GenBank/DDBJ whole genome shotgun (WGS) entry which is preliminary data.</text>
</comment>
<keyword evidence="10" id="KW-1185">Reference proteome</keyword>
<evidence type="ECO:0000256" key="5">
    <source>
        <dbReference type="ARBA" id="ARBA00023306"/>
    </source>
</evidence>
<reference evidence="9 10" key="1">
    <citation type="submission" date="2024-06" db="EMBL/GenBank/DDBJ databases">
        <authorList>
            <person name="Kraege A."/>
            <person name="Thomma B."/>
        </authorList>
    </citation>
    <scope>NUCLEOTIDE SEQUENCE [LARGE SCALE GENOMIC DNA]</scope>
</reference>
<evidence type="ECO:0000259" key="8">
    <source>
        <dbReference type="Pfam" id="PF16531"/>
    </source>
</evidence>
<dbReference type="Gene3D" id="2.170.210.20">
    <property type="entry name" value="Spindle assembly abnormal protein 6, N-terminal domain"/>
    <property type="match status" value="1"/>
</dbReference>
<dbReference type="CDD" id="cd10142">
    <property type="entry name" value="HD_SAS6_N"/>
    <property type="match status" value="1"/>
</dbReference>
<dbReference type="InterPro" id="IPR032396">
    <property type="entry name" value="SAS-6_N"/>
</dbReference>
<proteinExistence type="predicted"/>
<dbReference type="SUPFAM" id="SSF57997">
    <property type="entry name" value="Tropomyosin"/>
    <property type="match status" value="1"/>
</dbReference>